<sequence length="504" mass="53338">MSALLLIGVDAVLRPVAPVQAGSAAATVIGTLAERSGRPAARVRVTMEPSNGAGSPTYSATTDRAGRWRVSGALAGRYRITYHLPGASAPRYYPGRVSHPMGFVAVPARGRLVVNDVLPRAGRIRFVAADAATGVRVREFCVQNPLELGFYCTNPSGPFPHGYVDLELPPGKYRFTGYATDGVHEGAMVDATAVDGRTTRATLPVQPPGAELKVVVRDRVTGAPVPNAAVRAMPVDKRFPDVYDVTEISDEQGVVRFWSLFPDRYHLWAGAGGGVYGAQWVGPNGGTGDRAKALVVEPGPGVTTLPDIMLDGAGSITGTITDRATGQPVSVTVALTTFDPFWYETTPKVPGNGAYTFSGLGPYEWSLAFIPPGNGGPGSPYAIQWSGGAPNSIKAARIKVVAGGTTVANERMSAGTAVSGKANGLPKYEYAGPLYAYNADTGDIVAVDENVEDGRYDIRLVPGQRVRFCLSTVRCHPDFTRLADATAFRVGTRPFAVDFPGWRR</sequence>
<keyword evidence="2" id="KW-1185">Reference proteome</keyword>
<accession>A0ABZ1EBW9</accession>
<evidence type="ECO:0000313" key="1">
    <source>
        <dbReference type="EMBL" id="WSA32316.1"/>
    </source>
</evidence>
<proteinExistence type="predicted"/>
<protein>
    <submittedName>
        <fullName evidence="1">Carboxypeptidase-like regulatory domain-containing protein</fullName>
    </submittedName>
</protein>
<gene>
    <name evidence="1" type="ORF">OIE14_30170</name>
</gene>
<dbReference type="EMBL" id="CP109071">
    <property type="protein sequence ID" value="WSA32316.1"/>
    <property type="molecule type" value="Genomic_DNA"/>
</dbReference>
<dbReference type="InterPro" id="IPR013784">
    <property type="entry name" value="Carb-bd-like_fold"/>
</dbReference>
<dbReference type="RefSeq" id="WP_326564075.1">
    <property type="nucleotide sequence ID" value="NZ_CP109071.1"/>
</dbReference>
<reference evidence="1 2" key="1">
    <citation type="submission" date="2022-10" db="EMBL/GenBank/DDBJ databases">
        <title>The complete genomes of actinobacterial strains from the NBC collection.</title>
        <authorList>
            <person name="Joergensen T.S."/>
            <person name="Alvarez Arevalo M."/>
            <person name="Sterndorff E.B."/>
            <person name="Faurdal D."/>
            <person name="Vuksanovic O."/>
            <person name="Mourched A.-S."/>
            <person name="Charusanti P."/>
            <person name="Shaw S."/>
            <person name="Blin K."/>
            <person name="Weber T."/>
        </authorList>
    </citation>
    <scope>NUCLEOTIDE SEQUENCE [LARGE SCALE GENOMIC DNA]</scope>
    <source>
        <strain evidence="1 2">NBC 01809</strain>
    </source>
</reference>
<organism evidence="1 2">
    <name type="scientific">Micromonospora peucetia</name>
    <dbReference type="NCBI Taxonomy" id="47871"/>
    <lineage>
        <taxon>Bacteria</taxon>
        <taxon>Bacillati</taxon>
        <taxon>Actinomycetota</taxon>
        <taxon>Actinomycetes</taxon>
        <taxon>Micromonosporales</taxon>
        <taxon>Micromonosporaceae</taxon>
        <taxon>Micromonospora</taxon>
    </lineage>
</organism>
<dbReference type="Proteomes" id="UP001334804">
    <property type="component" value="Chromosome"/>
</dbReference>
<name>A0ABZ1EBW9_9ACTN</name>
<evidence type="ECO:0000313" key="2">
    <source>
        <dbReference type="Proteomes" id="UP001334804"/>
    </source>
</evidence>
<dbReference type="SUPFAM" id="SSF49452">
    <property type="entry name" value="Starch-binding domain-like"/>
    <property type="match status" value="1"/>
</dbReference>